<dbReference type="Proteomes" id="UP000326687">
    <property type="component" value="Unassembled WGS sequence"/>
</dbReference>
<gene>
    <name evidence="3" type="ORF">F2P58_10155</name>
    <name evidence="4" type="ORF">F2Z80_17245</name>
    <name evidence="5" type="ORF">VFDL14_20760</name>
</gene>
<dbReference type="GO" id="GO:0005737">
    <property type="term" value="C:cytoplasm"/>
    <property type="evidence" value="ECO:0007669"/>
    <property type="project" value="TreeGrafter"/>
</dbReference>
<dbReference type="Proteomes" id="UP000326789">
    <property type="component" value="Unassembled WGS sequence"/>
</dbReference>
<dbReference type="EMBL" id="VWSE01000004">
    <property type="protein sequence ID" value="KAB0289418.1"/>
    <property type="molecule type" value="Genomic_DNA"/>
</dbReference>
<evidence type="ECO:0000313" key="5">
    <source>
        <dbReference type="EMBL" id="KDN27325.1"/>
    </source>
</evidence>
<proteinExistence type="predicted"/>
<dbReference type="OrthoDB" id="9808822at2"/>
<feature type="domain" description="CobW C-terminal" evidence="2">
    <location>
        <begin position="241"/>
        <end position="324"/>
    </location>
</feature>
<organism evidence="5 6">
    <name type="scientific">Vibrio fortis</name>
    <dbReference type="NCBI Taxonomy" id="212667"/>
    <lineage>
        <taxon>Bacteria</taxon>
        <taxon>Pseudomonadati</taxon>
        <taxon>Pseudomonadota</taxon>
        <taxon>Gammaproteobacteria</taxon>
        <taxon>Vibrionales</taxon>
        <taxon>Vibrionaceae</taxon>
        <taxon>Vibrio</taxon>
    </lineage>
</organism>
<dbReference type="PANTHER" id="PTHR13748:SF46">
    <property type="entry name" value="ZINC CHAPERONE YEIR"/>
    <property type="match status" value="1"/>
</dbReference>
<dbReference type="InterPro" id="IPR003495">
    <property type="entry name" value="CobW/HypB/UreG_nucleotide-bd"/>
</dbReference>
<evidence type="ECO:0000313" key="4">
    <source>
        <dbReference type="EMBL" id="KAB0300847.1"/>
    </source>
</evidence>
<dbReference type="SMART" id="SM00833">
    <property type="entry name" value="CobW_C"/>
    <property type="match status" value="1"/>
</dbReference>
<evidence type="ECO:0000256" key="1">
    <source>
        <dbReference type="ARBA" id="ARBA00045658"/>
    </source>
</evidence>
<evidence type="ECO:0000259" key="2">
    <source>
        <dbReference type="SMART" id="SM00833"/>
    </source>
</evidence>
<protein>
    <submittedName>
        <fullName evidence="3">GTP-binding protein</fullName>
    </submittedName>
    <submittedName>
        <fullName evidence="5">GTPase</fullName>
    </submittedName>
</protein>
<accession>A0A066UJT7</accession>
<evidence type="ECO:0000313" key="7">
    <source>
        <dbReference type="Proteomes" id="UP000326687"/>
    </source>
</evidence>
<comment type="caution">
    <text evidence="5">The sequence shown here is derived from an EMBL/GenBank/DDBJ whole genome shotgun (WGS) entry which is preliminary data.</text>
</comment>
<reference evidence="3 8" key="3">
    <citation type="submission" date="2019-09" db="EMBL/GenBank/DDBJ databases">
        <title>Whole genome sequence of Vibrio fortis.</title>
        <authorList>
            <person name="Das S.K."/>
        </authorList>
    </citation>
    <scope>NUCLEOTIDE SEQUENCE [LARGE SCALE GENOMIC DNA]</scope>
    <source>
        <strain evidence="3 8">AN60</strain>
    </source>
</reference>
<keyword evidence="6" id="KW-1185">Reference proteome</keyword>
<dbReference type="InterPro" id="IPR051316">
    <property type="entry name" value="Zinc-reg_GTPase_activator"/>
</dbReference>
<reference evidence="5 6" key="1">
    <citation type="submission" date="2014-02" db="EMBL/GenBank/DDBJ databases">
        <title>Vibrio fortis Dalian14 Genome Sequencing.</title>
        <authorList>
            <person name="Wang Y."/>
            <person name="Song L."/>
            <person name="Liu G."/>
            <person name="Ding J."/>
        </authorList>
    </citation>
    <scope>NUCLEOTIDE SEQUENCE [LARGE SCALE GENOMIC DNA]</scope>
    <source>
        <strain evidence="5 6">Dalian14</strain>
    </source>
</reference>
<dbReference type="InterPro" id="IPR027417">
    <property type="entry name" value="P-loop_NTPase"/>
</dbReference>
<dbReference type="STRING" id="212667.VFDL14_20760"/>
<dbReference type="EMBL" id="VXDD01000003">
    <property type="protein sequence ID" value="KAB0300847.1"/>
    <property type="molecule type" value="Genomic_DNA"/>
</dbReference>
<reference evidence="4 7" key="2">
    <citation type="submission" date="2019-09" db="EMBL/GenBank/DDBJ databases">
        <title>Vibrio Fortis S7-72.</title>
        <authorList>
            <person name="Das S.K."/>
        </authorList>
    </citation>
    <scope>NUCLEOTIDE SEQUENCE [LARGE SCALE GENOMIC DNA]</scope>
    <source>
        <strain evidence="4 7">S7-72</strain>
    </source>
</reference>
<dbReference type="InterPro" id="IPR011629">
    <property type="entry name" value="CobW-like_C"/>
</dbReference>
<dbReference type="AlphaFoldDB" id="A0A066UJT7"/>
<evidence type="ECO:0000313" key="8">
    <source>
        <dbReference type="Proteomes" id="UP000326789"/>
    </source>
</evidence>
<comment type="function">
    <text evidence="1">Zinc chaperone that directly transfers zinc cofactor to target proteins, thereby activating them. Zinc is transferred from the CXCC motif in the GTPase domain to the zinc binding site in target proteins in a process requiring GTP hydrolysis.</text>
</comment>
<dbReference type="RefSeq" id="WP_032552680.1">
    <property type="nucleotide sequence ID" value="NZ_JBEEBC010000003.1"/>
</dbReference>
<dbReference type="Gene3D" id="3.40.50.300">
    <property type="entry name" value="P-loop containing nucleotide triphosphate hydrolases"/>
    <property type="match status" value="1"/>
</dbReference>
<dbReference type="Pfam" id="PF02492">
    <property type="entry name" value="cobW"/>
    <property type="match status" value="1"/>
</dbReference>
<sequence length="327" mass="36140">MTNRVPTNIITGFLGVGKTTAILNLLKNKPENENWAVLVNEFGEIGIDGALMTDQGALIKEVPGGCMCCTAGVPMSVGINALLRQKPDRLLIEPTGLGHPKQVIATLTSEQYTPYVDLKATLGLVDPRYLSDEKYTSNQNFNDQLDSADVIIGTKVDLVHSEDIDTFNDWVTNQSPAKVFHKLIHDGEVPLEVLDIERVRGGASFGIEAHHHEHAEQEPQFELPPGEDFIRKENKGQGYFSCGWLFGAEHKFDFDQLFSMLSALQAERVKAVVNTDQGCFAFNVANQVVSVNEISLDGFESRLEVIDSQLMPWADLEQVLLKLCGLK</sequence>
<dbReference type="SUPFAM" id="SSF52540">
    <property type="entry name" value="P-loop containing nucleoside triphosphate hydrolases"/>
    <property type="match status" value="1"/>
</dbReference>
<evidence type="ECO:0000313" key="6">
    <source>
        <dbReference type="Proteomes" id="UP000027219"/>
    </source>
</evidence>
<dbReference type="Proteomes" id="UP000027219">
    <property type="component" value="Unassembled WGS sequence"/>
</dbReference>
<dbReference type="PANTHER" id="PTHR13748">
    <property type="entry name" value="COBW-RELATED"/>
    <property type="match status" value="1"/>
</dbReference>
<dbReference type="CDD" id="cd03112">
    <property type="entry name" value="CobW-like"/>
    <property type="match status" value="1"/>
</dbReference>
<dbReference type="EMBL" id="JFFR01000027">
    <property type="protein sequence ID" value="KDN27325.1"/>
    <property type="molecule type" value="Genomic_DNA"/>
</dbReference>
<name>A0A066UJT7_9VIBR</name>
<evidence type="ECO:0000313" key="3">
    <source>
        <dbReference type="EMBL" id="KAB0289418.1"/>
    </source>
</evidence>